<dbReference type="PROSITE" id="PS50005">
    <property type="entry name" value="TPR"/>
    <property type="match status" value="1"/>
</dbReference>
<protein>
    <submittedName>
        <fullName evidence="8">Serine hydrolase</fullName>
    </submittedName>
</protein>
<evidence type="ECO:0000259" key="7">
    <source>
        <dbReference type="Pfam" id="PF00144"/>
    </source>
</evidence>
<evidence type="ECO:0000256" key="6">
    <source>
        <dbReference type="SAM" id="SignalP"/>
    </source>
</evidence>
<proteinExistence type="predicted"/>
<dbReference type="SMART" id="SM00028">
    <property type="entry name" value="TPR"/>
    <property type="match status" value="1"/>
</dbReference>
<dbReference type="Pfam" id="PF07719">
    <property type="entry name" value="TPR_2"/>
    <property type="match status" value="1"/>
</dbReference>
<dbReference type="EMBL" id="JAGKTC010000002">
    <property type="protein sequence ID" value="MBP3984999.1"/>
    <property type="molecule type" value="Genomic_DNA"/>
</dbReference>
<gene>
    <name evidence="8" type="ORF">J5837_11305</name>
</gene>
<keyword evidence="2" id="KW-0677">Repeat</keyword>
<dbReference type="PROSITE" id="PS50293">
    <property type="entry name" value="TPR_REGION"/>
    <property type="match status" value="1"/>
</dbReference>
<dbReference type="PANTHER" id="PTHR46825">
    <property type="entry name" value="D-ALANYL-D-ALANINE-CARBOXYPEPTIDASE/ENDOPEPTIDASE AMPH"/>
    <property type="match status" value="1"/>
</dbReference>
<sequence length="484" mass="52955">MKRFLSLLLFAIPIHAAISQEATALETHGASDRELAGWVERYMADAQKFDHFSGVVLIARGDRRIFGRPYGMANYELNVPNTLETRFRIGSVSKTFTAAAVAKLHQQGRIDLDRTICAYLKDCPSQWRPVTVRQLLSHTSGLVNFTSLPEAKGSFLTLPHTHEEIIGLFRNRPLESAPGEKYSYNNSAYYLLGVIVENVSGLPLAKYLQDTFFTPLKMVGTGDDAGEGLVAGRASGYRQAGDGGIANTYYIDMTNSFAIGGLHSTAEDLLLWGQAFDSTLLFDRPVLDEIFTPARNSDYGLGWALGPVGDCSHAYHDGGITDFSASLQRITSRGITIVAISNRGNDGGIKVAYDIAGRICGAPATVRGIQEQMQVLSRDEQFRLVEKARGKFPRFRINEALVDEIAKDLSSRGKLQQAIEVHGLNTLLYPQSANAYRRLGEAYMSAGDRAGAEASFRKCLELDPSDVRAAAFLQEVVTGAGKKQ</sequence>
<dbReference type="GO" id="GO:0016020">
    <property type="term" value="C:membrane"/>
    <property type="evidence" value="ECO:0007669"/>
    <property type="project" value="UniProtKB-SubCell"/>
</dbReference>
<keyword evidence="6" id="KW-0732">Signal</keyword>
<evidence type="ECO:0000256" key="3">
    <source>
        <dbReference type="ARBA" id="ARBA00022803"/>
    </source>
</evidence>
<keyword evidence="9" id="KW-1185">Reference proteome</keyword>
<dbReference type="RefSeq" id="WP_210536839.1">
    <property type="nucleotide sequence ID" value="NZ_JAGKTC010000002.1"/>
</dbReference>
<dbReference type="AlphaFoldDB" id="A0A940X300"/>
<organism evidence="8 9">
    <name type="scientific">Pseudoxanthomonas helianthi</name>
    <dbReference type="NCBI Taxonomy" id="1453541"/>
    <lineage>
        <taxon>Bacteria</taxon>
        <taxon>Pseudomonadati</taxon>
        <taxon>Pseudomonadota</taxon>
        <taxon>Gammaproteobacteria</taxon>
        <taxon>Lysobacterales</taxon>
        <taxon>Lysobacteraceae</taxon>
        <taxon>Pseudoxanthomonas</taxon>
    </lineage>
</organism>
<dbReference type="InterPro" id="IPR013105">
    <property type="entry name" value="TPR_2"/>
</dbReference>
<dbReference type="Gene3D" id="1.25.40.10">
    <property type="entry name" value="Tetratricopeptide repeat domain"/>
    <property type="match status" value="1"/>
</dbReference>
<dbReference type="Proteomes" id="UP000673447">
    <property type="component" value="Unassembled WGS sequence"/>
</dbReference>
<dbReference type="SUPFAM" id="SSF48452">
    <property type="entry name" value="TPR-like"/>
    <property type="match status" value="1"/>
</dbReference>
<dbReference type="Gene3D" id="3.40.710.10">
    <property type="entry name" value="DD-peptidase/beta-lactamase superfamily"/>
    <property type="match status" value="1"/>
</dbReference>
<dbReference type="InterPro" id="IPR011990">
    <property type="entry name" value="TPR-like_helical_dom_sf"/>
</dbReference>
<dbReference type="InterPro" id="IPR019734">
    <property type="entry name" value="TPR_rpt"/>
</dbReference>
<dbReference type="SUPFAM" id="SSF56601">
    <property type="entry name" value="beta-lactamase/transpeptidase-like"/>
    <property type="match status" value="1"/>
</dbReference>
<feature type="chain" id="PRO_5037161159" evidence="6">
    <location>
        <begin position="17"/>
        <end position="484"/>
    </location>
</feature>
<dbReference type="PANTHER" id="PTHR46825:SF11">
    <property type="entry name" value="PENICILLIN-BINDING PROTEIN 4"/>
    <property type="match status" value="1"/>
</dbReference>
<keyword evidence="3 5" id="KW-0802">TPR repeat</keyword>
<accession>A0A940X300</accession>
<dbReference type="Pfam" id="PF00144">
    <property type="entry name" value="Beta-lactamase"/>
    <property type="match status" value="1"/>
</dbReference>
<evidence type="ECO:0000313" key="8">
    <source>
        <dbReference type="EMBL" id="MBP3984999.1"/>
    </source>
</evidence>
<feature type="domain" description="Beta-lactamase-related" evidence="7">
    <location>
        <begin position="48"/>
        <end position="346"/>
    </location>
</feature>
<dbReference type="InterPro" id="IPR012338">
    <property type="entry name" value="Beta-lactam/transpept-like"/>
</dbReference>
<evidence type="ECO:0000313" key="9">
    <source>
        <dbReference type="Proteomes" id="UP000673447"/>
    </source>
</evidence>
<comment type="subcellular location">
    <subcellularLocation>
        <location evidence="1">Membrane</location>
    </subcellularLocation>
</comment>
<reference evidence="8" key="1">
    <citation type="journal article" date="2016" name="Int. J. Syst. Evol. Microbiol.">
        <title>Pseudoxanthomonas helianthi sp. nov., isolated from roots of Jerusalem artichoke (Helianthus tuberosus).</title>
        <authorList>
            <person name="Kittiwongwattana C."/>
            <person name="Thawai C."/>
        </authorList>
    </citation>
    <scope>NUCLEOTIDE SEQUENCE</scope>
    <source>
        <strain evidence="8">110414</strain>
    </source>
</reference>
<name>A0A940X300_9GAMM</name>
<dbReference type="InterPro" id="IPR050491">
    <property type="entry name" value="AmpC-like"/>
</dbReference>
<evidence type="ECO:0000256" key="1">
    <source>
        <dbReference type="ARBA" id="ARBA00004370"/>
    </source>
</evidence>
<reference evidence="8" key="2">
    <citation type="submission" date="2021-03" db="EMBL/GenBank/DDBJ databases">
        <authorList>
            <person name="Cao W."/>
        </authorList>
    </citation>
    <scope>NUCLEOTIDE SEQUENCE</scope>
    <source>
        <strain evidence="8">110414</strain>
    </source>
</reference>
<keyword evidence="4" id="KW-0472">Membrane</keyword>
<comment type="caution">
    <text evidence="8">The sequence shown here is derived from an EMBL/GenBank/DDBJ whole genome shotgun (WGS) entry which is preliminary data.</text>
</comment>
<dbReference type="GO" id="GO:0016787">
    <property type="term" value="F:hydrolase activity"/>
    <property type="evidence" value="ECO:0007669"/>
    <property type="project" value="UniProtKB-KW"/>
</dbReference>
<keyword evidence="8" id="KW-0378">Hydrolase</keyword>
<feature type="signal peptide" evidence="6">
    <location>
        <begin position="1"/>
        <end position="16"/>
    </location>
</feature>
<evidence type="ECO:0000256" key="2">
    <source>
        <dbReference type="ARBA" id="ARBA00022737"/>
    </source>
</evidence>
<dbReference type="InterPro" id="IPR001466">
    <property type="entry name" value="Beta-lactam-related"/>
</dbReference>
<evidence type="ECO:0000256" key="4">
    <source>
        <dbReference type="ARBA" id="ARBA00023136"/>
    </source>
</evidence>
<evidence type="ECO:0000256" key="5">
    <source>
        <dbReference type="PROSITE-ProRule" id="PRU00339"/>
    </source>
</evidence>
<feature type="repeat" description="TPR" evidence="5">
    <location>
        <begin position="433"/>
        <end position="466"/>
    </location>
</feature>